<accession>A0ABQ1KYE5</accession>
<dbReference type="Proteomes" id="UP000597338">
    <property type="component" value="Unassembled WGS sequence"/>
</dbReference>
<feature type="transmembrane region" description="Helical" evidence="1">
    <location>
        <begin position="31"/>
        <end position="53"/>
    </location>
</feature>
<dbReference type="RefSeq" id="WP_188746580.1">
    <property type="nucleotide sequence ID" value="NZ_BMIK01000001.1"/>
</dbReference>
<evidence type="ECO:0000256" key="1">
    <source>
        <dbReference type="SAM" id="Phobius"/>
    </source>
</evidence>
<reference evidence="3" key="1">
    <citation type="journal article" date="2019" name="Int. J. Syst. Evol. Microbiol.">
        <title>The Global Catalogue of Microorganisms (GCM) 10K type strain sequencing project: providing services to taxonomists for standard genome sequencing and annotation.</title>
        <authorList>
            <consortium name="The Broad Institute Genomics Platform"/>
            <consortium name="The Broad Institute Genome Sequencing Center for Infectious Disease"/>
            <person name="Wu L."/>
            <person name="Ma J."/>
        </authorList>
    </citation>
    <scope>NUCLEOTIDE SEQUENCE [LARGE SCALE GENOMIC DNA]</scope>
    <source>
        <strain evidence="3">CGMCC 1.15342</strain>
    </source>
</reference>
<organism evidence="2 3">
    <name type="scientific">Parapedobacter defluvii</name>
    <dbReference type="NCBI Taxonomy" id="2045106"/>
    <lineage>
        <taxon>Bacteria</taxon>
        <taxon>Pseudomonadati</taxon>
        <taxon>Bacteroidota</taxon>
        <taxon>Sphingobacteriia</taxon>
        <taxon>Sphingobacteriales</taxon>
        <taxon>Sphingobacteriaceae</taxon>
        <taxon>Parapedobacter</taxon>
    </lineage>
</organism>
<protein>
    <submittedName>
        <fullName evidence="2">Uncharacterized protein</fullName>
    </submittedName>
</protein>
<feature type="transmembrane region" description="Helical" evidence="1">
    <location>
        <begin position="7"/>
        <end position="25"/>
    </location>
</feature>
<name>A0ABQ1KYE5_9SPHI</name>
<keyword evidence="1" id="KW-0812">Transmembrane</keyword>
<gene>
    <name evidence="2" type="ORF">GCM10011386_02450</name>
</gene>
<keyword evidence="1" id="KW-1133">Transmembrane helix</keyword>
<proteinExistence type="predicted"/>
<evidence type="ECO:0000313" key="2">
    <source>
        <dbReference type="EMBL" id="GGC14264.1"/>
    </source>
</evidence>
<comment type="caution">
    <text evidence="2">The sequence shown here is derived from an EMBL/GenBank/DDBJ whole genome shotgun (WGS) entry which is preliminary data.</text>
</comment>
<evidence type="ECO:0000313" key="3">
    <source>
        <dbReference type="Proteomes" id="UP000597338"/>
    </source>
</evidence>
<keyword evidence="1" id="KW-0472">Membrane</keyword>
<sequence>MLKRPAFVIIAVMAYLVIFVVKSRLHPDLPMLLILYSLSPLLVIWMVCTVIRYGSYNGQELREEQEWGYEDVK</sequence>
<keyword evidence="3" id="KW-1185">Reference proteome</keyword>
<dbReference type="EMBL" id="BMIK01000001">
    <property type="protein sequence ID" value="GGC14264.1"/>
    <property type="molecule type" value="Genomic_DNA"/>
</dbReference>